<dbReference type="Pfam" id="PF00248">
    <property type="entry name" value="Aldo_ket_red"/>
    <property type="match status" value="1"/>
</dbReference>
<feature type="region of interest" description="Disordered" evidence="4">
    <location>
        <begin position="42"/>
        <end position="63"/>
    </location>
</feature>
<comment type="similarity">
    <text evidence="1">Belongs to the aldo/keto reductase family.</text>
</comment>
<dbReference type="PROSITE" id="PS00798">
    <property type="entry name" value="ALDOKETO_REDUCTASE_1"/>
    <property type="match status" value="1"/>
</dbReference>
<evidence type="ECO:0000313" key="6">
    <source>
        <dbReference type="EMBL" id="QIT48704.1"/>
    </source>
</evidence>
<dbReference type="PRINTS" id="PR00069">
    <property type="entry name" value="ALDKETRDTASE"/>
</dbReference>
<gene>
    <name evidence="6" type="ORF">HCX60_02790</name>
</gene>
<dbReference type="AlphaFoldDB" id="A0AAE6YH26"/>
<keyword evidence="2" id="KW-0521">NADP</keyword>
<feature type="region of interest" description="Disordered" evidence="4">
    <location>
        <begin position="1"/>
        <end position="21"/>
    </location>
</feature>
<dbReference type="CDD" id="cd19132">
    <property type="entry name" value="AKR_AKR5D1_E1"/>
    <property type="match status" value="1"/>
</dbReference>
<evidence type="ECO:0000313" key="7">
    <source>
        <dbReference type="Proteomes" id="UP000502504"/>
    </source>
</evidence>
<sequence length="337" mass="36960">MCPAAGCTSIPAARTSPSSVSQPVVMRAPMVVRLSVGRPVDRSSRYPRGWRGRTQSRKGSTVSEIPVRRLDDGTRLPALGLGTWPLDDTQAEEAVAGALGVGYRLIDTATNYGNETGVGRGVARSGVPREEIVITTKLPGRHHGHEETLASFEESRRRLGVDHVDLYLIHWPLPRVGKYVDSWRAMIKLRESGLVHAIGVSNFTAEHIERLEKETGVLPAVNQIELHPLFPQDELRAFHEEKGIVTESWSPLGRGAELLEDARIGAVAEELGVTPAQVVLRWHVQLGAVPIPKSSDPDRQRANLDVFGFTLTPDQMAAVTDRAPRRLGGDPETHEEF</sequence>
<dbReference type="InterPro" id="IPR018170">
    <property type="entry name" value="Aldo/ket_reductase_CS"/>
</dbReference>
<evidence type="ECO:0000256" key="3">
    <source>
        <dbReference type="ARBA" id="ARBA00023002"/>
    </source>
</evidence>
<dbReference type="EMBL" id="CP050692">
    <property type="protein sequence ID" value="QIT48704.1"/>
    <property type="molecule type" value="Genomic_DNA"/>
</dbReference>
<dbReference type="InterPro" id="IPR020471">
    <property type="entry name" value="AKR"/>
</dbReference>
<dbReference type="PROSITE" id="PS00063">
    <property type="entry name" value="ALDOKETO_REDUCTASE_3"/>
    <property type="match status" value="1"/>
</dbReference>
<dbReference type="PANTHER" id="PTHR43827">
    <property type="entry name" value="2,5-DIKETO-D-GLUCONIC ACID REDUCTASE"/>
    <property type="match status" value="1"/>
</dbReference>
<dbReference type="Proteomes" id="UP000502504">
    <property type="component" value="Chromosome"/>
</dbReference>
<protein>
    <submittedName>
        <fullName evidence="6">Aldo/keto reductase</fullName>
    </submittedName>
</protein>
<evidence type="ECO:0000256" key="4">
    <source>
        <dbReference type="SAM" id="MobiDB-lite"/>
    </source>
</evidence>
<dbReference type="FunFam" id="3.20.20.100:FF:000002">
    <property type="entry name" value="2,5-diketo-D-gluconic acid reductase A"/>
    <property type="match status" value="1"/>
</dbReference>
<feature type="domain" description="NADP-dependent oxidoreductase" evidence="5">
    <location>
        <begin position="79"/>
        <end position="320"/>
    </location>
</feature>
<dbReference type="InterPro" id="IPR023210">
    <property type="entry name" value="NADP_OxRdtase_dom"/>
</dbReference>
<proteinExistence type="inferred from homology"/>
<evidence type="ECO:0000259" key="5">
    <source>
        <dbReference type="Pfam" id="PF00248"/>
    </source>
</evidence>
<name>A0AAE6YH26_STRAT</name>
<accession>A0AAE6YH26</accession>
<dbReference type="Gene3D" id="3.20.20.100">
    <property type="entry name" value="NADP-dependent oxidoreductase domain"/>
    <property type="match status" value="1"/>
</dbReference>
<dbReference type="SUPFAM" id="SSF51430">
    <property type="entry name" value="NAD(P)-linked oxidoreductase"/>
    <property type="match status" value="1"/>
</dbReference>
<evidence type="ECO:0000256" key="2">
    <source>
        <dbReference type="ARBA" id="ARBA00022857"/>
    </source>
</evidence>
<keyword evidence="3" id="KW-0560">Oxidoreductase</keyword>
<evidence type="ECO:0000256" key="1">
    <source>
        <dbReference type="ARBA" id="ARBA00007905"/>
    </source>
</evidence>
<dbReference type="PANTHER" id="PTHR43827:SF3">
    <property type="entry name" value="NADP-DEPENDENT OXIDOREDUCTASE DOMAIN-CONTAINING PROTEIN"/>
    <property type="match status" value="1"/>
</dbReference>
<reference evidence="6 7" key="1">
    <citation type="submission" date="2020-03" db="EMBL/GenBank/DDBJ databases">
        <title>Is there a link between lipid content and antibiotic production in Streptomyces?</title>
        <authorList>
            <person name="David M."/>
            <person name="Lejeune C."/>
            <person name="Abreu S."/>
            <person name="Thibessard A."/>
            <person name="Leblond P."/>
            <person name="Chaminade P."/>
            <person name="Virolle M.-J."/>
        </authorList>
    </citation>
    <scope>NUCLEOTIDE SEQUENCE [LARGE SCALE GENOMIC DNA]</scope>
    <source>
        <strain evidence="6 7">DSM 41481</strain>
    </source>
</reference>
<organism evidence="6 7">
    <name type="scientific">Streptomyces antibioticus</name>
    <dbReference type="NCBI Taxonomy" id="1890"/>
    <lineage>
        <taxon>Bacteria</taxon>
        <taxon>Bacillati</taxon>
        <taxon>Actinomycetota</taxon>
        <taxon>Actinomycetes</taxon>
        <taxon>Kitasatosporales</taxon>
        <taxon>Streptomycetaceae</taxon>
        <taxon>Streptomyces</taxon>
    </lineage>
</organism>
<dbReference type="InterPro" id="IPR036812">
    <property type="entry name" value="NAD(P)_OxRdtase_dom_sf"/>
</dbReference>
<dbReference type="GO" id="GO:0016616">
    <property type="term" value="F:oxidoreductase activity, acting on the CH-OH group of donors, NAD or NADP as acceptor"/>
    <property type="evidence" value="ECO:0007669"/>
    <property type="project" value="UniProtKB-ARBA"/>
</dbReference>